<sequence>MIPPPGPDRIEAAQARMADTLLASGITSFLDAARGEDSLKTHADLIGKKLLPQHITPALLIDTELATKPPGRGRMPA</sequence>
<comment type="caution">
    <text evidence="1">The sequence shown here is derived from an EMBL/GenBank/DDBJ whole genome shotgun (WGS) entry which is preliminary data.</text>
</comment>
<protein>
    <submittedName>
        <fullName evidence="1">Uncharacterized protein</fullName>
    </submittedName>
</protein>
<dbReference type="EMBL" id="LMWW01000018">
    <property type="protein sequence ID" value="KUN84289.1"/>
    <property type="molecule type" value="Genomic_DNA"/>
</dbReference>
<evidence type="ECO:0000313" key="2">
    <source>
        <dbReference type="Proteomes" id="UP000052982"/>
    </source>
</evidence>
<accession>A0A101T250</accession>
<dbReference type="Proteomes" id="UP000052982">
    <property type="component" value="Unassembled WGS sequence"/>
</dbReference>
<organism evidence="1 2">
    <name type="scientific">Streptomyces griseoruber</name>
    <dbReference type="NCBI Taxonomy" id="1943"/>
    <lineage>
        <taxon>Bacteria</taxon>
        <taxon>Bacillati</taxon>
        <taxon>Actinomycetota</taxon>
        <taxon>Actinomycetes</taxon>
        <taxon>Kitasatosporales</taxon>
        <taxon>Streptomycetaceae</taxon>
        <taxon>Streptomyces</taxon>
    </lineage>
</organism>
<evidence type="ECO:0000313" key="1">
    <source>
        <dbReference type="EMBL" id="KUN84289.1"/>
    </source>
</evidence>
<dbReference type="AlphaFoldDB" id="A0A101T250"/>
<name>A0A101T250_9ACTN</name>
<reference evidence="1 2" key="1">
    <citation type="submission" date="2015-10" db="EMBL/GenBank/DDBJ databases">
        <title>Draft genome sequence of Streptomyces griseoruber DSM 40281, type strain for the species Streptomyces griseoruber.</title>
        <authorList>
            <person name="Ruckert C."/>
            <person name="Winkler A."/>
            <person name="Kalinowski J."/>
            <person name="Kampfer P."/>
            <person name="Glaeser S."/>
        </authorList>
    </citation>
    <scope>NUCLEOTIDE SEQUENCE [LARGE SCALE GENOMIC DNA]</scope>
    <source>
        <strain evidence="1 2">DSM 40281</strain>
    </source>
</reference>
<gene>
    <name evidence="1" type="ORF">AQJ64_16165</name>
</gene>
<dbReference type="STRING" id="1943.AQJ64_16165"/>
<proteinExistence type="predicted"/>
<keyword evidence="2" id="KW-1185">Reference proteome</keyword>